<keyword evidence="1 5" id="KW-0489">Methyltransferase</keyword>
<keyword evidence="3 5" id="KW-0949">S-adenosyl-L-methionine</keyword>
<dbReference type="GO" id="GO:0102559">
    <property type="term" value="F:peptide chain release factor N(5)-glutamine methyltransferase activity"/>
    <property type="evidence" value="ECO:0007669"/>
    <property type="project" value="UniProtKB-EC"/>
</dbReference>
<dbReference type="NCBIfam" id="TIGR03534">
    <property type="entry name" value="RF_mod_PrmC"/>
    <property type="match status" value="1"/>
</dbReference>
<evidence type="ECO:0000256" key="1">
    <source>
        <dbReference type="ARBA" id="ARBA00022603"/>
    </source>
</evidence>
<dbReference type="NCBIfam" id="TIGR00536">
    <property type="entry name" value="hemK_fam"/>
    <property type="match status" value="1"/>
</dbReference>
<dbReference type="Pfam" id="PF05175">
    <property type="entry name" value="MTS"/>
    <property type="match status" value="1"/>
</dbReference>
<dbReference type="AlphaFoldDB" id="A0AA35CPX0"/>
<evidence type="ECO:0000313" key="9">
    <source>
        <dbReference type="Proteomes" id="UP001163687"/>
    </source>
</evidence>
<evidence type="ECO:0000313" key="8">
    <source>
        <dbReference type="EMBL" id="BDG61781.1"/>
    </source>
</evidence>
<comment type="similarity">
    <text evidence="5">Belongs to the protein N5-glutamine methyltransferase family. PrmC subfamily.</text>
</comment>
<feature type="binding site" evidence="5">
    <location>
        <position position="195"/>
    </location>
    <ligand>
        <name>S-adenosyl-L-methionine</name>
        <dbReference type="ChEBI" id="CHEBI:59789"/>
    </ligand>
</feature>
<feature type="binding site" evidence="5">
    <location>
        <position position="150"/>
    </location>
    <ligand>
        <name>S-adenosyl-L-methionine</name>
        <dbReference type="ChEBI" id="CHEBI:59789"/>
    </ligand>
</feature>
<sequence>MTPVRVRDALRAASARLAAAGVGDPAREARWLLAHALGVPLSDPALLPDRPLPEEVAGAFWRAVERRAAREPLAYILGTQEFMGLTLRVTRDVLVPRADTAVLVEAAVEALREAFPGATELRVADVGTGSGCIAVAICRLLPQARVWATDVAPAALAVARENAASVGCAGRVTFLEGDLLDPLPPALRLHAIVSNPPYVAEDEWPGLMPEVREYEPRQALLAGPDGLAVIRRLVAGAPERLEPGGVLALEVGYRQAEAVLALLRARGLEAAARRDPAGHLRAVIGRLTGWPRRGPQPGGG</sequence>
<dbReference type="PANTHER" id="PTHR18895:SF74">
    <property type="entry name" value="MTRF1L RELEASE FACTOR GLUTAMINE METHYLTRANSFERASE"/>
    <property type="match status" value="1"/>
</dbReference>
<dbReference type="Pfam" id="PF17827">
    <property type="entry name" value="PrmC_N"/>
    <property type="match status" value="1"/>
</dbReference>
<dbReference type="PROSITE" id="PS00092">
    <property type="entry name" value="N6_MTASE"/>
    <property type="match status" value="1"/>
</dbReference>
<evidence type="ECO:0000256" key="3">
    <source>
        <dbReference type="ARBA" id="ARBA00022691"/>
    </source>
</evidence>
<dbReference type="InterPro" id="IPR004556">
    <property type="entry name" value="HemK-like"/>
</dbReference>
<feature type="binding site" evidence="5">
    <location>
        <begin position="195"/>
        <end position="198"/>
    </location>
    <ligand>
        <name>substrate</name>
    </ligand>
</feature>
<gene>
    <name evidence="5 8" type="primary">prmC</name>
    <name evidence="8" type="ORF">caldi_28710</name>
</gene>
<name>A0AA35CPX0_9FIRM</name>
<dbReference type="RefSeq" id="WP_264842409.1">
    <property type="nucleotide sequence ID" value="NZ_AP025628.1"/>
</dbReference>
<dbReference type="Gene3D" id="1.10.8.10">
    <property type="entry name" value="DNA helicase RuvA subunit, C-terminal domain"/>
    <property type="match status" value="1"/>
</dbReference>
<accession>A0AA35CPX0</accession>
<dbReference type="InterPro" id="IPR007848">
    <property type="entry name" value="Small_mtfrase_dom"/>
</dbReference>
<protein>
    <recommendedName>
        <fullName evidence="5">Release factor glutamine methyltransferase</fullName>
        <shortName evidence="5">RF MTase</shortName>
        <ecNumber evidence="5">2.1.1.297</ecNumber>
    </recommendedName>
    <alternativeName>
        <fullName evidence="5">N5-glutamine methyltransferase PrmC</fullName>
    </alternativeName>
    <alternativeName>
        <fullName evidence="5">Protein-(glutamine-N5) MTase PrmC</fullName>
    </alternativeName>
    <alternativeName>
        <fullName evidence="5">Protein-glutamine N-methyltransferase PrmC</fullName>
    </alternativeName>
</protein>
<dbReference type="InterPro" id="IPR019874">
    <property type="entry name" value="RF_methyltr_PrmC"/>
</dbReference>
<dbReference type="Proteomes" id="UP001163687">
    <property type="component" value="Chromosome"/>
</dbReference>
<reference evidence="8" key="1">
    <citation type="submission" date="2022-03" db="EMBL/GenBank/DDBJ databases">
        <title>Complete genome sequence of Caldinitratiruptor microaerophilus.</title>
        <authorList>
            <person name="Mukaiyama R."/>
            <person name="Nishiyama T."/>
            <person name="Ueda K."/>
        </authorList>
    </citation>
    <scope>NUCLEOTIDE SEQUENCE</scope>
    <source>
        <strain evidence="8">JCM 16183</strain>
    </source>
</reference>
<comment type="catalytic activity">
    <reaction evidence="4 5">
        <text>L-glutaminyl-[peptide chain release factor] + S-adenosyl-L-methionine = N(5)-methyl-L-glutaminyl-[peptide chain release factor] + S-adenosyl-L-homocysteine + H(+)</text>
        <dbReference type="Rhea" id="RHEA:42896"/>
        <dbReference type="Rhea" id="RHEA-COMP:10271"/>
        <dbReference type="Rhea" id="RHEA-COMP:10272"/>
        <dbReference type="ChEBI" id="CHEBI:15378"/>
        <dbReference type="ChEBI" id="CHEBI:30011"/>
        <dbReference type="ChEBI" id="CHEBI:57856"/>
        <dbReference type="ChEBI" id="CHEBI:59789"/>
        <dbReference type="ChEBI" id="CHEBI:61891"/>
        <dbReference type="EC" id="2.1.1.297"/>
    </reaction>
</comment>
<feature type="binding site" evidence="5">
    <location>
        <begin position="127"/>
        <end position="131"/>
    </location>
    <ligand>
        <name>S-adenosyl-L-methionine</name>
        <dbReference type="ChEBI" id="CHEBI:59789"/>
    </ligand>
</feature>
<keyword evidence="2 5" id="KW-0808">Transferase</keyword>
<dbReference type="SUPFAM" id="SSF53335">
    <property type="entry name" value="S-adenosyl-L-methionine-dependent methyltransferases"/>
    <property type="match status" value="1"/>
</dbReference>
<proteinExistence type="inferred from homology"/>
<evidence type="ECO:0000259" key="6">
    <source>
        <dbReference type="Pfam" id="PF05175"/>
    </source>
</evidence>
<evidence type="ECO:0000256" key="4">
    <source>
        <dbReference type="ARBA" id="ARBA00048391"/>
    </source>
</evidence>
<dbReference type="HAMAP" id="MF_02126">
    <property type="entry name" value="RF_methyltr_PrmC"/>
    <property type="match status" value="1"/>
</dbReference>
<dbReference type="CDD" id="cd02440">
    <property type="entry name" value="AdoMet_MTases"/>
    <property type="match status" value="1"/>
</dbReference>
<evidence type="ECO:0000256" key="5">
    <source>
        <dbReference type="HAMAP-Rule" id="MF_02126"/>
    </source>
</evidence>
<dbReference type="InterPro" id="IPR050320">
    <property type="entry name" value="N5-glutamine_MTase"/>
</dbReference>
<comment type="function">
    <text evidence="5">Methylates the class 1 translation termination release factors RF1/PrfA and RF2/PrfB on the glutamine residue of the universally conserved GGQ motif.</text>
</comment>
<feature type="domain" description="Methyltransferase small" evidence="6">
    <location>
        <begin position="107"/>
        <end position="202"/>
    </location>
</feature>
<dbReference type="PANTHER" id="PTHR18895">
    <property type="entry name" value="HEMK METHYLTRANSFERASE"/>
    <property type="match status" value="1"/>
</dbReference>
<dbReference type="GO" id="GO:0003676">
    <property type="term" value="F:nucleic acid binding"/>
    <property type="evidence" value="ECO:0007669"/>
    <property type="project" value="InterPro"/>
</dbReference>
<keyword evidence="9" id="KW-1185">Reference proteome</keyword>
<dbReference type="EC" id="2.1.1.297" evidence="5"/>
<dbReference type="InterPro" id="IPR040758">
    <property type="entry name" value="PrmC_N"/>
</dbReference>
<comment type="caution">
    <text evidence="5">Lacks conserved residue(s) required for the propagation of feature annotation.</text>
</comment>
<dbReference type="Gene3D" id="3.40.50.150">
    <property type="entry name" value="Vaccinia Virus protein VP39"/>
    <property type="match status" value="1"/>
</dbReference>
<dbReference type="InterPro" id="IPR002052">
    <property type="entry name" value="DNA_methylase_N6_adenine_CS"/>
</dbReference>
<dbReference type="GO" id="GO:0032259">
    <property type="term" value="P:methylation"/>
    <property type="evidence" value="ECO:0007669"/>
    <property type="project" value="UniProtKB-KW"/>
</dbReference>
<dbReference type="InterPro" id="IPR029063">
    <property type="entry name" value="SAM-dependent_MTases_sf"/>
</dbReference>
<feature type="domain" description="Release factor glutamine methyltransferase N-terminal" evidence="7">
    <location>
        <begin position="8"/>
        <end position="78"/>
    </location>
</feature>
<organism evidence="8 9">
    <name type="scientific">Caldinitratiruptor microaerophilus</name>
    <dbReference type="NCBI Taxonomy" id="671077"/>
    <lineage>
        <taxon>Bacteria</taxon>
        <taxon>Bacillati</taxon>
        <taxon>Bacillota</taxon>
        <taxon>Clostridia</taxon>
        <taxon>Eubacteriales</taxon>
        <taxon>Symbiobacteriaceae</taxon>
        <taxon>Caldinitratiruptor</taxon>
    </lineage>
</organism>
<dbReference type="KEGG" id="cmic:caldi_28710"/>
<evidence type="ECO:0000256" key="2">
    <source>
        <dbReference type="ARBA" id="ARBA00022679"/>
    </source>
</evidence>
<evidence type="ECO:0000259" key="7">
    <source>
        <dbReference type="Pfam" id="PF17827"/>
    </source>
</evidence>
<dbReference type="EMBL" id="AP025628">
    <property type="protein sequence ID" value="BDG61781.1"/>
    <property type="molecule type" value="Genomic_DNA"/>
</dbReference>